<keyword evidence="2" id="KW-0328">Glycosyltransferase</keyword>
<dbReference type="Pfam" id="PF00535">
    <property type="entry name" value="Glycos_transf_2"/>
    <property type="match status" value="1"/>
</dbReference>
<evidence type="ECO:0000313" key="6">
    <source>
        <dbReference type="Proteomes" id="UP000199702"/>
    </source>
</evidence>
<organism evidence="5 6">
    <name type="scientific">Flavobacterium terrigena</name>
    <dbReference type="NCBI Taxonomy" id="402734"/>
    <lineage>
        <taxon>Bacteria</taxon>
        <taxon>Pseudomonadati</taxon>
        <taxon>Bacteroidota</taxon>
        <taxon>Flavobacteriia</taxon>
        <taxon>Flavobacteriales</taxon>
        <taxon>Flavobacteriaceae</taxon>
        <taxon>Flavobacterium</taxon>
    </lineage>
</organism>
<dbReference type="OrthoDB" id="9815829at2"/>
<evidence type="ECO:0000313" key="5">
    <source>
        <dbReference type="EMBL" id="SEI45182.1"/>
    </source>
</evidence>
<dbReference type="Gene3D" id="3.90.550.10">
    <property type="entry name" value="Spore Coat Polysaccharide Biosynthesis Protein SpsA, Chain A"/>
    <property type="match status" value="1"/>
</dbReference>
<sequence length="337" mass="39143">MEIASNENMEVTVFMPVYNGSEYLKESISSVLSQTYSQFELLIINDASTDSSVQIIESFNDSRIKLLHNETNLGINKTRNRGLHETKTKFLAVLDCDDIADSRRLEYQVKFLKENLSYAACGSDANIINDKSEIIGAITHAKEHDEIAVNLLFANQFVHSSVMFDLEKVKTIGEYRTDILSEDYEFLFRISQQFKVANLPFKLVDYRNHSASVSKTKLEKMNYSENAILKDIYKPFELDSNLLEIPYSFFTYDISTIKKENISLFFESILTTNNKKHLFPEKIFNKIILNKWIEIVIKSKSKPVLNSLLQNQLFSYSVLNWRQLRRILKLKFKLIFS</sequence>
<feature type="domain" description="Glycosyltransferase 2-like" evidence="4">
    <location>
        <begin position="12"/>
        <end position="128"/>
    </location>
</feature>
<reference evidence="6" key="1">
    <citation type="submission" date="2016-10" db="EMBL/GenBank/DDBJ databases">
        <authorList>
            <person name="Varghese N."/>
            <person name="Submissions S."/>
        </authorList>
    </citation>
    <scope>NUCLEOTIDE SEQUENCE [LARGE SCALE GENOMIC DNA]</scope>
    <source>
        <strain evidence="6">DSM 17934</strain>
    </source>
</reference>
<dbReference type="RefSeq" id="WP_091307825.1">
    <property type="nucleotide sequence ID" value="NZ_CBCSJU010000001.1"/>
</dbReference>
<dbReference type="STRING" id="402734.SAMN05660918_0646"/>
<evidence type="ECO:0000259" key="4">
    <source>
        <dbReference type="Pfam" id="PF00535"/>
    </source>
</evidence>
<dbReference type="CDD" id="cd00761">
    <property type="entry name" value="Glyco_tranf_GTA_type"/>
    <property type="match status" value="1"/>
</dbReference>
<dbReference type="EMBL" id="FNYA01000001">
    <property type="protein sequence ID" value="SEI45182.1"/>
    <property type="molecule type" value="Genomic_DNA"/>
</dbReference>
<keyword evidence="6" id="KW-1185">Reference proteome</keyword>
<gene>
    <name evidence="5" type="ORF">SAMN05660918_0646</name>
</gene>
<dbReference type="InterPro" id="IPR050834">
    <property type="entry name" value="Glycosyltransf_2"/>
</dbReference>
<evidence type="ECO:0000256" key="1">
    <source>
        <dbReference type="ARBA" id="ARBA00006739"/>
    </source>
</evidence>
<dbReference type="PANTHER" id="PTHR43685">
    <property type="entry name" value="GLYCOSYLTRANSFERASE"/>
    <property type="match status" value="1"/>
</dbReference>
<dbReference type="AlphaFoldDB" id="A0A1H6R1V6"/>
<dbReference type="InterPro" id="IPR001173">
    <property type="entry name" value="Glyco_trans_2-like"/>
</dbReference>
<name>A0A1H6R1V6_9FLAO</name>
<accession>A0A1H6R1V6</accession>
<dbReference type="PANTHER" id="PTHR43685:SF5">
    <property type="entry name" value="GLYCOSYLTRANSFERASE EPSE-RELATED"/>
    <property type="match status" value="1"/>
</dbReference>
<protein>
    <submittedName>
        <fullName evidence="5">Glycosyltransferase involved in cell wall bisynthesis</fullName>
    </submittedName>
</protein>
<dbReference type="InterPro" id="IPR029044">
    <property type="entry name" value="Nucleotide-diphossugar_trans"/>
</dbReference>
<dbReference type="Proteomes" id="UP000199702">
    <property type="component" value="Unassembled WGS sequence"/>
</dbReference>
<dbReference type="SUPFAM" id="SSF53448">
    <property type="entry name" value="Nucleotide-diphospho-sugar transferases"/>
    <property type="match status" value="1"/>
</dbReference>
<comment type="similarity">
    <text evidence="1">Belongs to the glycosyltransferase 2 family.</text>
</comment>
<dbReference type="GO" id="GO:0016757">
    <property type="term" value="F:glycosyltransferase activity"/>
    <property type="evidence" value="ECO:0007669"/>
    <property type="project" value="UniProtKB-KW"/>
</dbReference>
<proteinExistence type="inferred from homology"/>
<evidence type="ECO:0000256" key="3">
    <source>
        <dbReference type="ARBA" id="ARBA00022679"/>
    </source>
</evidence>
<keyword evidence="3 5" id="KW-0808">Transferase</keyword>
<evidence type="ECO:0000256" key="2">
    <source>
        <dbReference type="ARBA" id="ARBA00022676"/>
    </source>
</evidence>